<protein>
    <submittedName>
        <fullName evidence="2">Uncharacterized protein</fullName>
    </submittedName>
</protein>
<evidence type="ECO:0000256" key="1">
    <source>
        <dbReference type="SAM" id="MobiDB-lite"/>
    </source>
</evidence>
<gene>
    <name evidence="2" type="ORF">ACFFTU_15360</name>
</gene>
<comment type="caution">
    <text evidence="2">The sequence shown here is derived from an EMBL/GenBank/DDBJ whole genome shotgun (WGS) entry which is preliminary data.</text>
</comment>
<sequence length="85" mass="9082">MPHPPKHLAGFTDGGAPARGLRLAVREGPVGTLGTSNHTTRHEIRTTTATRAPARLTALREVTEETGGDPEPGPYRPGRRAAPRR</sequence>
<dbReference type="RefSeq" id="WP_345228301.1">
    <property type="nucleotide sequence ID" value="NZ_BAAAXE010000015.1"/>
</dbReference>
<feature type="region of interest" description="Disordered" evidence="1">
    <location>
        <begin position="60"/>
        <end position="85"/>
    </location>
</feature>
<organism evidence="2 3">
    <name type="scientific">Streptomyces cremeus</name>
    <dbReference type="NCBI Taxonomy" id="66881"/>
    <lineage>
        <taxon>Bacteria</taxon>
        <taxon>Bacillati</taxon>
        <taxon>Actinomycetota</taxon>
        <taxon>Actinomycetes</taxon>
        <taxon>Kitasatosporales</taxon>
        <taxon>Streptomycetaceae</taxon>
        <taxon>Streptomyces</taxon>
    </lineage>
</organism>
<evidence type="ECO:0000313" key="3">
    <source>
        <dbReference type="Proteomes" id="UP001589718"/>
    </source>
</evidence>
<accession>A0ABV5PDQ5</accession>
<keyword evidence="3" id="KW-1185">Reference proteome</keyword>
<name>A0ABV5PDQ5_STRCM</name>
<evidence type="ECO:0000313" key="2">
    <source>
        <dbReference type="EMBL" id="MFB9521328.1"/>
    </source>
</evidence>
<proteinExistence type="predicted"/>
<dbReference type="EMBL" id="JBHMCR010000007">
    <property type="protein sequence ID" value="MFB9521328.1"/>
    <property type="molecule type" value="Genomic_DNA"/>
</dbReference>
<reference evidence="2 3" key="1">
    <citation type="submission" date="2024-09" db="EMBL/GenBank/DDBJ databases">
        <authorList>
            <person name="Sun Q."/>
            <person name="Mori K."/>
        </authorList>
    </citation>
    <scope>NUCLEOTIDE SEQUENCE [LARGE SCALE GENOMIC DNA]</scope>
    <source>
        <strain evidence="2 3">JCM 4362</strain>
    </source>
</reference>
<dbReference type="Proteomes" id="UP001589718">
    <property type="component" value="Unassembled WGS sequence"/>
</dbReference>